<evidence type="ECO:0000259" key="1">
    <source>
        <dbReference type="Pfam" id="PF12867"/>
    </source>
</evidence>
<dbReference type="NCBIfam" id="NF009807">
    <property type="entry name" value="PRK13291.1"/>
    <property type="match status" value="1"/>
</dbReference>
<dbReference type="AlphaFoldDB" id="A0A6I6H1K4"/>
<protein>
    <submittedName>
        <fullName evidence="2">Putative metal-dependent hydrolase</fullName>
    </submittedName>
</protein>
<keyword evidence="3" id="KW-1185">Reference proteome</keyword>
<dbReference type="Pfam" id="PF12867">
    <property type="entry name" value="DinB_2"/>
    <property type="match status" value="1"/>
</dbReference>
<dbReference type="KEGG" id="fls:GLV81_10645"/>
<reference evidence="2 3" key="1">
    <citation type="submission" date="2019-11" db="EMBL/GenBank/DDBJ databases">
        <authorList>
            <person name="Im W.T."/>
        </authorList>
    </citation>
    <scope>NUCLEOTIDE SEQUENCE [LARGE SCALE GENOMIC DNA]</scope>
    <source>
        <strain evidence="2 3">SB-02</strain>
    </source>
</reference>
<gene>
    <name evidence="2" type="ORF">GLV81_10645</name>
</gene>
<evidence type="ECO:0000313" key="3">
    <source>
        <dbReference type="Proteomes" id="UP000426027"/>
    </source>
</evidence>
<dbReference type="Gene3D" id="1.20.120.450">
    <property type="entry name" value="dinb family like domain"/>
    <property type="match status" value="1"/>
</dbReference>
<sequence length="172" mass="19935">MDPRYPIGQYAPQAFSEAQLREWLIDIAQLPQLLEAAIENLDAAQLHTPYRSGGWTLHQVVHHVCDSHINALCRMKLTLSENNPTVKAYEENDWVQMADAQLPVNNALTLLHALHQRMYVLLQSVTPGQWQRTYVHSATQQQHTLWHLLGMYAWHGRHHVAHITTLREQRGW</sequence>
<proteinExistence type="predicted"/>
<dbReference type="InterPro" id="IPR024775">
    <property type="entry name" value="DinB-like"/>
</dbReference>
<dbReference type="RefSeq" id="WP_157478854.1">
    <property type="nucleotide sequence ID" value="NZ_CP046566.1"/>
</dbReference>
<dbReference type="EMBL" id="CP046566">
    <property type="protein sequence ID" value="QGW28501.1"/>
    <property type="molecule type" value="Genomic_DNA"/>
</dbReference>
<dbReference type="GO" id="GO:0016787">
    <property type="term" value="F:hydrolase activity"/>
    <property type="evidence" value="ECO:0007669"/>
    <property type="project" value="UniProtKB-KW"/>
</dbReference>
<evidence type="ECO:0000313" key="2">
    <source>
        <dbReference type="EMBL" id="QGW28501.1"/>
    </source>
</evidence>
<dbReference type="SUPFAM" id="SSF109854">
    <property type="entry name" value="DinB/YfiT-like putative metalloenzymes"/>
    <property type="match status" value="1"/>
</dbReference>
<dbReference type="Proteomes" id="UP000426027">
    <property type="component" value="Chromosome"/>
</dbReference>
<dbReference type="InterPro" id="IPR034660">
    <property type="entry name" value="DinB/YfiT-like"/>
</dbReference>
<keyword evidence="2" id="KW-0378">Hydrolase</keyword>
<name>A0A6I6H1K4_9BACT</name>
<accession>A0A6I6H1K4</accession>
<organism evidence="2 3">
    <name type="scientific">Phnomibacter ginsenosidimutans</name>
    <dbReference type="NCBI Taxonomy" id="2676868"/>
    <lineage>
        <taxon>Bacteria</taxon>
        <taxon>Pseudomonadati</taxon>
        <taxon>Bacteroidota</taxon>
        <taxon>Chitinophagia</taxon>
        <taxon>Chitinophagales</taxon>
        <taxon>Chitinophagaceae</taxon>
        <taxon>Phnomibacter</taxon>
    </lineage>
</organism>
<feature type="domain" description="DinB-like" evidence="1">
    <location>
        <begin position="29"/>
        <end position="163"/>
    </location>
</feature>